<feature type="transmembrane region" description="Helical" evidence="1">
    <location>
        <begin position="76"/>
        <end position="98"/>
    </location>
</feature>
<dbReference type="SUPFAM" id="SSF57196">
    <property type="entry name" value="EGF/Laminin"/>
    <property type="match status" value="1"/>
</dbReference>
<evidence type="ECO:0000256" key="1">
    <source>
        <dbReference type="SAM" id="Phobius"/>
    </source>
</evidence>
<keyword evidence="4" id="KW-1185">Reference proteome</keyword>
<keyword evidence="1" id="KW-0472">Membrane</keyword>
<evidence type="ECO:0000313" key="3">
    <source>
        <dbReference type="EMBL" id="PAA62310.1"/>
    </source>
</evidence>
<protein>
    <recommendedName>
        <fullName evidence="5">EGF-like domain-containing protein</fullName>
    </recommendedName>
</protein>
<proteinExistence type="predicted"/>
<keyword evidence="1" id="KW-1133">Transmembrane helix</keyword>
<evidence type="ECO:0000313" key="2">
    <source>
        <dbReference type="EMBL" id="PAA55318.1"/>
    </source>
</evidence>
<name>A0A267E187_9PLAT</name>
<gene>
    <name evidence="3" type="ORF">BOX15_Mlig022086g1</name>
    <name evidence="2" type="ORF">BOX15_Mlig022086g2</name>
</gene>
<reference evidence="2 4" key="1">
    <citation type="submission" date="2017-06" db="EMBL/GenBank/DDBJ databases">
        <title>A platform for efficient transgenesis in Macrostomum lignano, a flatworm model organism for stem cell research.</title>
        <authorList>
            <person name="Berezikov E."/>
        </authorList>
    </citation>
    <scope>NUCLEOTIDE SEQUENCE [LARGE SCALE GENOMIC DNA]</scope>
    <source>
        <strain evidence="2">DV1</strain>
        <tissue evidence="2">Whole organism</tissue>
    </source>
</reference>
<dbReference type="EMBL" id="NIVC01002771">
    <property type="protein sequence ID" value="PAA55318.1"/>
    <property type="molecule type" value="Genomic_DNA"/>
</dbReference>
<sequence>MNMTENCTAEEMAIHIEGRFDFPCQEGGFCRVIRARDGPSKYECVCLEPFCGDICTETCYMPSKNNMASMQLPDRLVLSGLILLLLSVALILALYFVFKRRQAQQGKQRTVASVEEAS</sequence>
<accession>A0A267E187</accession>
<dbReference type="EMBL" id="NIVC01001952">
    <property type="protein sequence ID" value="PAA62310.1"/>
    <property type="molecule type" value="Genomic_DNA"/>
</dbReference>
<evidence type="ECO:0008006" key="5">
    <source>
        <dbReference type="Google" id="ProtNLM"/>
    </source>
</evidence>
<comment type="caution">
    <text evidence="2">The sequence shown here is derived from an EMBL/GenBank/DDBJ whole genome shotgun (WGS) entry which is preliminary data.</text>
</comment>
<organism evidence="2 4">
    <name type="scientific">Macrostomum lignano</name>
    <dbReference type="NCBI Taxonomy" id="282301"/>
    <lineage>
        <taxon>Eukaryota</taxon>
        <taxon>Metazoa</taxon>
        <taxon>Spiralia</taxon>
        <taxon>Lophotrochozoa</taxon>
        <taxon>Platyhelminthes</taxon>
        <taxon>Rhabditophora</taxon>
        <taxon>Macrostomorpha</taxon>
        <taxon>Macrostomida</taxon>
        <taxon>Macrostomidae</taxon>
        <taxon>Macrostomum</taxon>
    </lineage>
</organism>
<keyword evidence="1" id="KW-0812">Transmembrane</keyword>
<evidence type="ECO:0000313" key="4">
    <source>
        <dbReference type="Proteomes" id="UP000215902"/>
    </source>
</evidence>
<dbReference type="AlphaFoldDB" id="A0A267E187"/>
<dbReference type="Proteomes" id="UP000215902">
    <property type="component" value="Unassembled WGS sequence"/>
</dbReference>